<comment type="caution">
    <text evidence="1">The sequence shown here is derived from an EMBL/GenBank/DDBJ whole genome shotgun (WGS) entry which is preliminary data.</text>
</comment>
<sequence>MVPLQNTSEEKVGQFLREFKEKMKVWGVLFLDDRGKNFEALTQLDIRPMDREQILEALIVEDYSEGPKPEEIHGTKEMWVFGKIVKGQEIYIKITKGIIGSKVLCISFHLAERKIKYPFK</sequence>
<evidence type="ECO:0000313" key="2">
    <source>
        <dbReference type="Proteomes" id="UP000642809"/>
    </source>
</evidence>
<organism evidence="1 2">
    <name type="scientific">Mongoliitalea lutea</name>
    <dbReference type="NCBI Taxonomy" id="849756"/>
    <lineage>
        <taxon>Bacteria</taxon>
        <taxon>Pseudomonadati</taxon>
        <taxon>Bacteroidota</taxon>
        <taxon>Cytophagia</taxon>
        <taxon>Cytophagales</taxon>
        <taxon>Cyclobacteriaceae</taxon>
        <taxon>Mongoliitalea</taxon>
    </lineage>
</organism>
<dbReference type="AlphaFoldDB" id="A0A8J3G3M9"/>
<name>A0A8J3G3M9_9BACT</name>
<reference evidence="1" key="1">
    <citation type="journal article" date="2014" name="Int. J. Syst. Evol. Microbiol.">
        <title>Complete genome sequence of Corynebacterium casei LMG S-19264T (=DSM 44701T), isolated from a smear-ripened cheese.</title>
        <authorList>
            <consortium name="US DOE Joint Genome Institute (JGI-PGF)"/>
            <person name="Walter F."/>
            <person name="Albersmeier A."/>
            <person name="Kalinowski J."/>
            <person name="Ruckert C."/>
        </authorList>
    </citation>
    <scope>NUCLEOTIDE SEQUENCE</scope>
    <source>
        <strain evidence="1">KCTC 23224</strain>
    </source>
</reference>
<reference evidence="1" key="2">
    <citation type="submission" date="2020-09" db="EMBL/GenBank/DDBJ databases">
        <authorList>
            <person name="Sun Q."/>
            <person name="Kim S."/>
        </authorList>
    </citation>
    <scope>NUCLEOTIDE SEQUENCE</scope>
    <source>
        <strain evidence="1">KCTC 23224</strain>
    </source>
</reference>
<dbReference type="Proteomes" id="UP000642809">
    <property type="component" value="Unassembled WGS sequence"/>
</dbReference>
<proteinExistence type="predicted"/>
<dbReference type="RefSeq" id="WP_377026860.1">
    <property type="nucleotide sequence ID" value="NZ_JBHLTJ010000003.1"/>
</dbReference>
<accession>A0A8J3G3M9</accession>
<protein>
    <recommendedName>
        <fullName evidence="3">Toxin</fullName>
    </recommendedName>
</protein>
<dbReference type="EMBL" id="BMYF01000001">
    <property type="protein sequence ID" value="GHB24492.1"/>
    <property type="molecule type" value="Genomic_DNA"/>
</dbReference>
<keyword evidence="2" id="KW-1185">Reference proteome</keyword>
<gene>
    <name evidence="1" type="ORF">GCM10008106_01530</name>
</gene>
<evidence type="ECO:0000313" key="1">
    <source>
        <dbReference type="EMBL" id="GHB24492.1"/>
    </source>
</evidence>
<evidence type="ECO:0008006" key="3">
    <source>
        <dbReference type="Google" id="ProtNLM"/>
    </source>
</evidence>